<proteinExistence type="predicted"/>
<accession>A0A0K8VVS8</accession>
<name>A0A0K8VVS8_BACLA</name>
<protein>
    <submittedName>
        <fullName evidence="1">Uncharacterized protein</fullName>
    </submittedName>
</protein>
<feature type="non-terminal residue" evidence="1">
    <location>
        <position position="1"/>
    </location>
</feature>
<evidence type="ECO:0000313" key="1">
    <source>
        <dbReference type="EMBL" id="JAI42979.1"/>
    </source>
</evidence>
<feature type="non-terminal residue" evidence="1">
    <location>
        <position position="150"/>
    </location>
</feature>
<reference evidence="1" key="1">
    <citation type="submission" date="2015-06" db="EMBL/GenBank/DDBJ databases">
        <authorList>
            <person name="Hoefler B.C."/>
            <person name="Straight P.D."/>
        </authorList>
    </citation>
    <scope>NUCLEOTIDE SEQUENCE</scope>
</reference>
<gene>
    <name evidence="1" type="ORF">c1_g5_i4</name>
</gene>
<dbReference type="AlphaFoldDB" id="A0A0K8VVS8"/>
<dbReference type="EMBL" id="GDHF01009335">
    <property type="protein sequence ID" value="JAI42979.1"/>
    <property type="molecule type" value="Transcribed_RNA"/>
</dbReference>
<sequence length="150" mass="17428">QQQVYSQNLGEERQNIIRENARLRQRVRARRSLASYRHKCFTPLPKEATVLDEAPVTVDNDLEEDVKDCAQFFSVFTPDKPQISKASSHQPSNCINDTNAVKNQNTPKRTWDHTKQLDSLCEVIKIDLQDVSDEIFFQAKWKILDVLREV</sequence>
<organism evidence="1">
    <name type="scientific">Bactrocera latifrons</name>
    <name type="common">Malaysian fruit fly</name>
    <name type="synonym">Chaetodacus latifrons</name>
    <dbReference type="NCBI Taxonomy" id="174628"/>
    <lineage>
        <taxon>Eukaryota</taxon>
        <taxon>Metazoa</taxon>
        <taxon>Ecdysozoa</taxon>
        <taxon>Arthropoda</taxon>
        <taxon>Hexapoda</taxon>
        <taxon>Insecta</taxon>
        <taxon>Pterygota</taxon>
        <taxon>Neoptera</taxon>
        <taxon>Endopterygota</taxon>
        <taxon>Diptera</taxon>
        <taxon>Brachycera</taxon>
        <taxon>Muscomorpha</taxon>
        <taxon>Tephritoidea</taxon>
        <taxon>Tephritidae</taxon>
        <taxon>Bactrocera</taxon>
        <taxon>Bactrocera</taxon>
    </lineage>
</organism>